<name>A0AAN8FP94_TRICO</name>
<proteinExistence type="predicted"/>
<sequence>MGVLLHIGNSLIITALLFFLTMMSFFMRAHFLPRRGLVRLRRIVPSRVRARLSGTVKLNLTILQLQRS</sequence>
<accession>A0AAN8FP94</accession>
<organism evidence="2 3">
    <name type="scientific">Trichostrongylus colubriformis</name>
    <name type="common">Black scour worm</name>
    <dbReference type="NCBI Taxonomy" id="6319"/>
    <lineage>
        <taxon>Eukaryota</taxon>
        <taxon>Metazoa</taxon>
        <taxon>Ecdysozoa</taxon>
        <taxon>Nematoda</taxon>
        <taxon>Chromadorea</taxon>
        <taxon>Rhabditida</taxon>
        <taxon>Rhabditina</taxon>
        <taxon>Rhabditomorpha</taxon>
        <taxon>Strongyloidea</taxon>
        <taxon>Trichostrongylidae</taxon>
        <taxon>Trichostrongylus</taxon>
    </lineage>
</organism>
<dbReference type="Proteomes" id="UP001331761">
    <property type="component" value="Unassembled WGS sequence"/>
</dbReference>
<keyword evidence="1" id="KW-0472">Membrane</keyword>
<keyword evidence="1" id="KW-1133">Transmembrane helix</keyword>
<protein>
    <submittedName>
        <fullName evidence="2">Uncharacterized protein</fullName>
    </submittedName>
</protein>
<dbReference type="AlphaFoldDB" id="A0AAN8FP94"/>
<evidence type="ECO:0000256" key="1">
    <source>
        <dbReference type="SAM" id="Phobius"/>
    </source>
</evidence>
<evidence type="ECO:0000313" key="3">
    <source>
        <dbReference type="Proteomes" id="UP001331761"/>
    </source>
</evidence>
<feature type="transmembrane region" description="Helical" evidence="1">
    <location>
        <begin position="12"/>
        <end position="32"/>
    </location>
</feature>
<keyword evidence="1" id="KW-0812">Transmembrane</keyword>
<dbReference type="EMBL" id="WIXE01009864">
    <property type="protein sequence ID" value="KAK5978057.1"/>
    <property type="molecule type" value="Genomic_DNA"/>
</dbReference>
<evidence type="ECO:0000313" key="2">
    <source>
        <dbReference type="EMBL" id="KAK5978057.1"/>
    </source>
</evidence>
<comment type="caution">
    <text evidence="2">The sequence shown here is derived from an EMBL/GenBank/DDBJ whole genome shotgun (WGS) entry which is preliminary data.</text>
</comment>
<gene>
    <name evidence="2" type="ORF">GCK32_019107</name>
</gene>
<keyword evidence="3" id="KW-1185">Reference proteome</keyword>
<reference evidence="2 3" key="1">
    <citation type="submission" date="2019-10" db="EMBL/GenBank/DDBJ databases">
        <title>Assembly and Annotation for the nematode Trichostrongylus colubriformis.</title>
        <authorList>
            <person name="Martin J."/>
        </authorList>
    </citation>
    <scope>NUCLEOTIDE SEQUENCE [LARGE SCALE GENOMIC DNA]</scope>
    <source>
        <strain evidence="2">G859</strain>
        <tissue evidence="2">Whole worm</tissue>
    </source>
</reference>